<proteinExistence type="predicted"/>
<protein>
    <submittedName>
        <fullName evidence="1">Uncharacterized protein</fullName>
    </submittedName>
</protein>
<organism evidence="1 2">
    <name type="scientific">Parabacteroides distasonis</name>
    <dbReference type="NCBI Taxonomy" id="823"/>
    <lineage>
        <taxon>Bacteria</taxon>
        <taxon>Pseudomonadati</taxon>
        <taxon>Bacteroidota</taxon>
        <taxon>Bacteroidia</taxon>
        <taxon>Bacteroidales</taxon>
        <taxon>Tannerellaceae</taxon>
        <taxon>Parabacteroides</taxon>
    </lineage>
</organism>
<gene>
    <name evidence="1" type="ORF">E5342_13795</name>
</gene>
<evidence type="ECO:0000313" key="1">
    <source>
        <dbReference type="EMBL" id="TGY55720.1"/>
    </source>
</evidence>
<dbReference type="EMBL" id="SRYM01000044">
    <property type="protein sequence ID" value="TGY55720.1"/>
    <property type="molecule type" value="Genomic_DNA"/>
</dbReference>
<dbReference type="AlphaFoldDB" id="A0A4V3RPK1"/>
<evidence type="ECO:0000313" key="2">
    <source>
        <dbReference type="Proteomes" id="UP000310032"/>
    </source>
</evidence>
<dbReference type="Proteomes" id="UP000310032">
    <property type="component" value="Unassembled WGS sequence"/>
</dbReference>
<sequence length="248" mass="27302">MNQHFLDYDKAWVEFEIANNEKRWMASPLQDVYAGDMYAPSANGKQETEAFSSINYTTGYSRWSPAFYQKTWNRAIEYFPSNPTDGNTGVESVTAVQSNWSIEYNDVRVPYTPGKGFYLSVEDVPTSNGGTGMALVRLPKADTEYTYEMKTPTLRSGENLHKANAGKLVALSNGSYTLNLKTAVDGDDKHFLVGNPFMTYLDMGKFFKANEGVLASKYWTLANGAPNAVVGAQGAVVSGTVSPCRLSL</sequence>
<comment type="caution">
    <text evidence="1">The sequence shown here is derived from an EMBL/GenBank/DDBJ whole genome shotgun (WGS) entry which is preliminary data.</text>
</comment>
<name>A0A4V3RPK1_PARDI</name>
<reference evidence="1 2" key="1">
    <citation type="submission" date="2019-04" db="EMBL/GenBank/DDBJ databases">
        <title>Microbes associate with the intestines of laboratory mice.</title>
        <authorList>
            <person name="Navarre W."/>
            <person name="Wong E."/>
            <person name="Huang K."/>
            <person name="Tropini C."/>
            <person name="Ng K."/>
            <person name="Yu B."/>
        </authorList>
    </citation>
    <scope>NUCLEOTIDE SEQUENCE [LARGE SCALE GENOMIC DNA]</scope>
    <source>
        <strain evidence="1 2">NM39_I3</strain>
    </source>
</reference>
<dbReference type="RefSeq" id="WP_135959586.1">
    <property type="nucleotide sequence ID" value="NZ_SRYM01000044.1"/>
</dbReference>
<accession>A0A4V3RPK1</accession>